<accession>A0A074VI55</accession>
<protein>
    <submittedName>
        <fullName evidence="3">Uncharacterized protein</fullName>
    </submittedName>
</protein>
<name>A0A074VI55_AURM1</name>
<dbReference type="AlphaFoldDB" id="A0A074VI55"/>
<dbReference type="GeneID" id="63918473"/>
<dbReference type="RefSeq" id="XP_040877443.1">
    <property type="nucleotide sequence ID" value="XM_041025100.1"/>
</dbReference>
<dbReference type="EMBL" id="KL584843">
    <property type="protein sequence ID" value="KEQ60420.1"/>
    <property type="molecule type" value="Genomic_DNA"/>
</dbReference>
<reference evidence="3 4" key="1">
    <citation type="journal article" date="2014" name="BMC Genomics">
        <title>Genome sequencing of four Aureobasidium pullulans varieties: biotechnological potential, stress tolerance, and description of new species.</title>
        <authorList>
            <person name="Gostin Ar C."/>
            <person name="Ohm R.A."/>
            <person name="Kogej T."/>
            <person name="Sonjak S."/>
            <person name="Turk M."/>
            <person name="Zajc J."/>
            <person name="Zalar P."/>
            <person name="Grube M."/>
            <person name="Sun H."/>
            <person name="Han J."/>
            <person name="Sharma A."/>
            <person name="Chiniquy J."/>
            <person name="Ngan C.Y."/>
            <person name="Lipzen A."/>
            <person name="Barry K."/>
            <person name="Grigoriev I.V."/>
            <person name="Gunde-Cimerman N."/>
        </authorList>
    </citation>
    <scope>NUCLEOTIDE SEQUENCE [LARGE SCALE GENOMIC DNA]</scope>
    <source>
        <strain evidence="3 4">CBS 110374</strain>
    </source>
</reference>
<evidence type="ECO:0000313" key="3">
    <source>
        <dbReference type="EMBL" id="KEQ60420.1"/>
    </source>
</evidence>
<evidence type="ECO:0000256" key="2">
    <source>
        <dbReference type="SAM" id="Phobius"/>
    </source>
</evidence>
<feature type="transmembrane region" description="Helical" evidence="2">
    <location>
        <begin position="205"/>
        <end position="224"/>
    </location>
</feature>
<keyword evidence="4" id="KW-1185">Reference proteome</keyword>
<keyword evidence="2" id="KW-1133">Transmembrane helix</keyword>
<organism evidence="3 4">
    <name type="scientific">Aureobasidium melanogenum (strain CBS 110374)</name>
    <name type="common">Aureobasidium pullulans var. melanogenum</name>
    <dbReference type="NCBI Taxonomy" id="1043003"/>
    <lineage>
        <taxon>Eukaryota</taxon>
        <taxon>Fungi</taxon>
        <taxon>Dikarya</taxon>
        <taxon>Ascomycota</taxon>
        <taxon>Pezizomycotina</taxon>
        <taxon>Dothideomycetes</taxon>
        <taxon>Dothideomycetidae</taxon>
        <taxon>Dothideales</taxon>
        <taxon>Saccotheciaceae</taxon>
        <taxon>Aureobasidium</taxon>
    </lineage>
</organism>
<dbReference type="HOGENOM" id="CLU_1194683_0_0_1"/>
<feature type="transmembrane region" description="Helical" evidence="2">
    <location>
        <begin position="163"/>
        <end position="185"/>
    </location>
</feature>
<evidence type="ECO:0000256" key="1">
    <source>
        <dbReference type="SAM" id="MobiDB-lite"/>
    </source>
</evidence>
<sequence length="232" mass="26110">MVPVDFPSTTFTDVVVEFFSGRRDKQTVFHSIEAVLKSLRQPPSFKNNIRLAIIESATRTVDEKADLIKSIKIETPYVNYPIADRHIMAATDGPRITHSWYFPDPEMPSQSSSESGDGCYTPDSEPSSPIEEHNSNQQSLAGRVPSHRDASENITLSDIADSLACVSVLTGIAGAFFDIVSYLRANPNLLRFEPWTVVLDVCFTHIWKQACLFGFPVLMFFSLIQMYRRRRG</sequence>
<proteinExistence type="predicted"/>
<keyword evidence="2" id="KW-0812">Transmembrane</keyword>
<evidence type="ECO:0000313" key="4">
    <source>
        <dbReference type="Proteomes" id="UP000030672"/>
    </source>
</evidence>
<gene>
    <name evidence="3" type="ORF">M437DRAFT_68322</name>
</gene>
<dbReference type="Proteomes" id="UP000030672">
    <property type="component" value="Unassembled WGS sequence"/>
</dbReference>
<feature type="region of interest" description="Disordered" evidence="1">
    <location>
        <begin position="99"/>
        <end position="144"/>
    </location>
</feature>
<keyword evidence="2" id="KW-0472">Membrane</keyword>